<reference evidence="2" key="1">
    <citation type="journal article" date="2022" name="bioRxiv">
        <title>Sequencing and chromosome-scale assembly of the giantPleurodeles waltlgenome.</title>
        <authorList>
            <person name="Brown T."/>
            <person name="Elewa A."/>
            <person name="Iarovenko S."/>
            <person name="Subramanian E."/>
            <person name="Araus A.J."/>
            <person name="Petzold A."/>
            <person name="Susuki M."/>
            <person name="Suzuki K.-i.T."/>
            <person name="Hayashi T."/>
            <person name="Toyoda A."/>
            <person name="Oliveira C."/>
            <person name="Osipova E."/>
            <person name="Leigh N.D."/>
            <person name="Simon A."/>
            <person name="Yun M.H."/>
        </authorList>
    </citation>
    <scope>NUCLEOTIDE SEQUENCE</scope>
    <source>
        <strain evidence="2">20211129_DDA</strain>
        <tissue evidence="2">Liver</tissue>
    </source>
</reference>
<name>A0AAV7V879_PLEWA</name>
<evidence type="ECO:0000313" key="3">
    <source>
        <dbReference type="Proteomes" id="UP001066276"/>
    </source>
</evidence>
<protein>
    <submittedName>
        <fullName evidence="2">Uncharacterized protein</fullName>
    </submittedName>
</protein>
<feature type="region of interest" description="Disordered" evidence="1">
    <location>
        <begin position="68"/>
        <end position="99"/>
    </location>
</feature>
<sequence length="185" mass="19930">MSGNPKVAVKISHDSIDGDGLLALAASNGRTWEVFRAGDNELIGMQREEERKGATHEPGGMKALKSVKNSHWEKRGPKKMGNKGHNDGTQEGPAQLRLGDQALPRTAISLNSEGDSIHHLVEDESYAGGSGGVPGKVNKPLRIWQAGKEERHCGPQRHNPGRELWQKANSKFPIFTLVGVMASGG</sequence>
<dbReference type="Proteomes" id="UP001066276">
    <property type="component" value="Chromosome 2_1"/>
</dbReference>
<evidence type="ECO:0000256" key="1">
    <source>
        <dbReference type="SAM" id="MobiDB-lite"/>
    </source>
</evidence>
<dbReference type="AlphaFoldDB" id="A0AAV7V879"/>
<comment type="caution">
    <text evidence="2">The sequence shown here is derived from an EMBL/GenBank/DDBJ whole genome shotgun (WGS) entry which is preliminary data.</text>
</comment>
<keyword evidence="3" id="KW-1185">Reference proteome</keyword>
<accession>A0AAV7V879</accession>
<organism evidence="2 3">
    <name type="scientific">Pleurodeles waltl</name>
    <name type="common">Iberian ribbed newt</name>
    <dbReference type="NCBI Taxonomy" id="8319"/>
    <lineage>
        <taxon>Eukaryota</taxon>
        <taxon>Metazoa</taxon>
        <taxon>Chordata</taxon>
        <taxon>Craniata</taxon>
        <taxon>Vertebrata</taxon>
        <taxon>Euteleostomi</taxon>
        <taxon>Amphibia</taxon>
        <taxon>Batrachia</taxon>
        <taxon>Caudata</taxon>
        <taxon>Salamandroidea</taxon>
        <taxon>Salamandridae</taxon>
        <taxon>Pleurodelinae</taxon>
        <taxon>Pleurodeles</taxon>
    </lineage>
</organism>
<proteinExistence type="predicted"/>
<evidence type="ECO:0000313" key="2">
    <source>
        <dbReference type="EMBL" id="KAJ1197037.1"/>
    </source>
</evidence>
<gene>
    <name evidence="2" type="ORF">NDU88_000899</name>
</gene>
<dbReference type="EMBL" id="JANPWB010000003">
    <property type="protein sequence ID" value="KAJ1197037.1"/>
    <property type="molecule type" value="Genomic_DNA"/>
</dbReference>